<accession>W6V043</accession>
<keyword evidence="2" id="KW-1185">Reference proteome</keyword>
<evidence type="ECO:0000313" key="2">
    <source>
        <dbReference type="Proteomes" id="UP000019149"/>
    </source>
</evidence>
<proteinExistence type="predicted"/>
<gene>
    <name evidence="1" type="ORF">EGR_05818</name>
</gene>
<dbReference type="CTD" id="36341533"/>
<dbReference type="Proteomes" id="UP000019149">
    <property type="component" value="Unassembled WGS sequence"/>
</dbReference>
<comment type="caution">
    <text evidence="1">The sequence shown here is derived from an EMBL/GenBank/DDBJ whole genome shotgun (WGS) entry which is preliminary data.</text>
</comment>
<dbReference type="AlphaFoldDB" id="W6V043"/>
<evidence type="ECO:0000313" key="1">
    <source>
        <dbReference type="EMBL" id="EUB59334.1"/>
    </source>
</evidence>
<organism evidence="1 2">
    <name type="scientific">Echinococcus granulosus</name>
    <name type="common">Hydatid tapeworm</name>
    <dbReference type="NCBI Taxonomy" id="6210"/>
    <lineage>
        <taxon>Eukaryota</taxon>
        <taxon>Metazoa</taxon>
        <taxon>Spiralia</taxon>
        <taxon>Lophotrochozoa</taxon>
        <taxon>Platyhelminthes</taxon>
        <taxon>Cestoda</taxon>
        <taxon>Eucestoda</taxon>
        <taxon>Cyclophyllidea</taxon>
        <taxon>Taeniidae</taxon>
        <taxon>Echinococcus</taxon>
        <taxon>Echinococcus granulosus group</taxon>
    </lineage>
</organism>
<dbReference type="RefSeq" id="XP_024350530.1">
    <property type="nucleotide sequence ID" value="XM_024495067.1"/>
</dbReference>
<sequence>MPTLWLLVVLETTKRHGEFKSQGWNTVQTSLKSKH</sequence>
<dbReference type="GeneID" id="36341533"/>
<name>W6V043_ECHGR</name>
<protein>
    <submittedName>
        <fullName evidence="1">Uncharacterized protein</fullName>
    </submittedName>
</protein>
<reference evidence="1 2" key="1">
    <citation type="journal article" date="2013" name="Nat. Genet.">
        <title>The genome of the hydatid tapeworm Echinococcus granulosus.</title>
        <authorList>
            <person name="Zheng H."/>
            <person name="Zhang W."/>
            <person name="Zhang L."/>
            <person name="Zhang Z."/>
            <person name="Li J."/>
            <person name="Lu G."/>
            <person name="Zhu Y."/>
            <person name="Wang Y."/>
            <person name="Huang Y."/>
            <person name="Liu J."/>
            <person name="Kang H."/>
            <person name="Chen J."/>
            <person name="Wang L."/>
            <person name="Chen A."/>
            <person name="Yu S."/>
            <person name="Gao Z."/>
            <person name="Jin L."/>
            <person name="Gu W."/>
            <person name="Wang Z."/>
            <person name="Zhao L."/>
            <person name="Shi B."/>
            <person name="Wen H."/>
            <person name="Lin R."/>
            <person name="Jones M.K."/>
            <person name="Brejova B."/>
            <person name="Vinar T."/>
            <person name="Zhao G."/>
            <person name="McManus D.P."/>
            <person name="Chen Z."/>
            <person name="Zhou Y."/>
            <person name="Wang S."/>
        </authorList>
    </citation>
    <scope>NUCLEOTIDE SEQUENCE [LARGE SCALE GENOMIC DNA]</scope>
</reference>
<dbReference type="EMBL" id="APAU02000046">
    <property type="protein sequence ID" value="EUB59334.1"/>
    <property type="molecule type" value="Genomic_DNA"/>
</dbReference>
<dbReference type="KEGG" id="egl:EGR_05818"/>